<protein>
    <recommendedName>
        <fullName evidence="2">TIGR04255 family protein</fullName>
    </recommendedName>
</protein>
<dbReference type="NCBIfam" id="TIGR04255">
    <property type="entry name" value="sporadTIGR04255"/>
    <property type="match status" value="1"/>
</dbReference>
<name>X0WJ32_9ZZZZ</name>
<organism evidence="1">
    <name type="scientific">marine sediment metagenome</name>
    <dbReference type="NCBI Taxonomy" id="412755"/>
    <lineage>
        <taxon>unclassified sequences</taxon>
        <taxon>metagenomes</taxon>
        <taxon>ecological metagenomes</taxon>
    </lineage>
</organism>
<sequence>EKIKEFQKLIKKEFQILEDQKGIKIEHKFKGTAIETIETKTTEMPKWMFFNTTKKRIVSFENNNIVVEFKEYTHFEEYFKIVKLVIESLFQQFPSIISTRLGLRYLNKINLEEKSPFKWDTLLNKSLLDPMNFISDKEYMSRYVTLFELNKEDYMLRFQCGIANSLYPSPIIRKEFILDYDCFTHESLEKTDEILGKVKKFEEIISNMFEKSIEDGLRKVMGMVKDV</sequence>
<gene>
    <name evidence="1" type="ORF">S01H1_64637</name>
</gene>
<reference evidence="1" key="1">
    <citation type="journal article" date="2014" name="Front. Microbiol.">
        <title>High frequency of phylogenetically diverse reductive dehalogenase-homologous genes in deep subseafloor sedimentary metagenomes.</title>
        <authorList>
            <person name="Kawai M."/>
            <person name="Futagami T."/>
            <person name="Toyoda A."/>
            <person name="Takaki Y."/>
            <person name="Nishi S."/>
            <person name="Hori S."/>
            <person name="Arai W."/>
            <person name="Tsubouchi T."/>
            <person name="Morono Y."/>
            <person name="Uchiyama I."/>
            <person name="Ito T."/>
            <person name="Fujiyama A."/>
            <person name="Inagaki F."/>
            <person name="Takami H."/>
        </authorList>
    </citation>
    <scope>NUCLEOTIDE SEQUENCE</scope>
    <source>
        <strain evidence="1">Expedition CK06-06</strain>
    </source>
</reference>
<evidence type="ECO:0008006" key="2">
    <source>
        <dbReference type="Google" id="ProtNLM"/>
    </source>
</evidence>
<dbReference type="InterPro" id="IPR026349">
    <property type="entry name" value="CHP04255"/>
</dbReference>
<dbReference type="AlphaFoldDB" id="X0WJ32"/>
<accession>X0WJ32</accession>
<dbReference type="EMBL" id="BARS01042610">
    <property type="protein sequence ID" value="GAG30680.1"/>
    <property type="molecule type" value="Genomic_DNA"/>
</dbReference>
<evidence type="ECO:0000313" key="1">
    <source>
        <dbReference type="EMBL" id="GAG30680.1"/>
    </source>
</evidence>
<proteinExistence type="predicted"/>
<comment type="caution">
    <text evidence="1">The sequence shown here is derived from an EMBL/GenBank/DDBJ whole genome shotgun (WGS) entry which is preliminary data.</text>
</comment>
<feature type="non-terminal residue" evidence="1">
    <location>
        <position position="1"/>
    </location>
</feature>